<protein>
    <submittedName>
        <fullName evidence="2">Uncharacterized protein</fullName>
    </submittedName>
</protein>
<proteinExistence type="predicted"/>
<dbReference type="Proteomes" id="UP001454036">
    <property type="component" value="Unassembled WGS sequence"/>
</dbReference>
<gene>
    <name evidence="2" type="ORF">LIER_18988</name>
</gene>
<feature type="compositionally biased region" description="Basic and acidic residues" evidence="1">
    <location>
        <begin position="1"/>
        <end position="10"/>
    </location>
</feature>
<comment type="caution">
    <text evidence="2">The sequence shown here is derived from an EMBL/GenBank/DDBJ whole genome shotgun (WGS) entry which is preliminary data.</text>
</comment>
<accession>A0AAV3QJ60</accession>
<evidence type="ECO:0000313" key="3">
    <source>
        <dbReference type="Proteomes" id="UP001454036"/>
    </source>
</evidence>
<feature type="region of interest" description="Disordered" evidence="1">
    <location>
        <begin position="1"/>
        <end position="54"/>
    </location>
</feature>
<evidence type="ECO:0000256" key="1">
    <source>
        <dbReference type="SAM" id="MobiDB-lite"/>
    </source>
</evidence>
<dbReference type="EMBL" id="BAABME010004628">
    <property type="protein sequence ID" value="GAA0163011.1"/>
    <property type="molecule type" value="Genomic_DNA"/>
</dbReference>
<name>A0AAV3QJ60_LITER</name>
<organism evidence="2 3">
    <name type="scientific">Lithospermum erythrorhizon</name>
    <name type="common">Purple gromwell</name>
    <name type="synonym">Lithospermum officinale var. erythrorhizon</name>
    <dbReference type="NCBI Taxonomy" id="34254"/>
    <lineage>
        <taxon>Eukaryota</taxon>
        <taxon>Viridiplantae</taxon>
        <taxon>Streptophyta</taxon>
        <taxon>Embryophyta</taxon>
        <taxon>Tracheophyta</taxon>
        <taxon>Spermatophyta</taxon>
        <taxon>Magnoliopsida</taxon>
        <taxon>eudicotyledons</taxon>
        <taxon>Gunneridae</taxon>
        <taxon>Pentapetalae</taxon>
        <taxon>asterids</taxon>
        <taxon>lamiids</taxon>
        <taxon>Boraginales</taxon>
        <taxon>Boraginaceae</taxon>
        <taxon>Boraginoideae</taxon>
        <taxon>Lithospermeae</taxon>
        <taxon>Lithospermum</taxon>
    </lineage>
</organism>
<keyword evidence="3" id="KW-1185">Reference proteome</keyword>
<reference evidence="2 3" key="1">
    <citation type="submission" date="2024-01" db="EMBL/GenBank/DDBJ databases">
        <title>The complete chloroplast genome sequence of Lithospermum erythrorhizon: insights into the phylogenetic relationship among Boraginaceae species and the maternal lineages of purple gromwells.</title>
        <authorList>
            <person name="Okada T."/>
            <person name="Watanabe K."/>
        </authorList>
    </citation>
    <scope>NUCLEOTIDE SEQUENCE [LARGE SCALE GENOMIC DNA]</scope>
</reference>
<dbReference type="AlphaFoldDB" id="A0AAV3QJ60"/>
<evidence type="ECO:0000313" key="2">
    <source>
        <dbReference type="EMBL" id="GAA0163011.1"/>
    </source>
</evidence>
<sequence length="146" mass="16165">MDNYELRPRDNPNNTECSRPGEMSPPATQVPSPQVARGSVPSTTPAAAEGAEEVCHREGKAPMLAYDGKYLETPFQIPNLKVSLDPPWNARKFHYHLTRPFFSEKMAAQYKPLRDPCAALTQSIKQVVLFSLLSSINSQAVNGTHI</sequence>